<dbReference type="Proteomes" id="UP000635606">
    <property type="component" value="Unassembled WGS sequence"/>
</dbReference>
<organism evidence="2 3">
    <name type="scientific">Virgisporangium ochraceum</name>
    <dbReference type="NCBI Taxonomy" id="65505"/>
    <lineage>
        <taxon>Bacteria</taxon>
        <taxon>Bacillati</taxon>
        <taxon>Actinomycetota</taxon>
        <taxon>Actinomycetes</taxon>
        <taxon>Micromonosporales</taxon>
        <taxon>Micromonosporaceae</taxon>
        <taxon>Virgisporangium</taxon>
    </lineage>
</organism>
<protein>
    <submittedName>
        <fullName evidence="2">Uncharacterized protein</fullName>
    </submittedName>
</protein>
<gene>
    <name evidence="2" type="ORF">Voc01_075220</name>
</gene>
<reference evidence="2" key="1">
    <citation type="submission" date="2021-01" db="EMBL/GenBank/DDBJ databases">
        <title>Whole genome shotgun sequence of Virgisporangium ochraceum NBRC 16418.</title>
        <authorList>
            <person name="Komaki H."/>
            <person name="Tamura T."/>
        </authorList>
    </citation>
    <scope>NUCLEOTIDE SEQUENCE</scope>
    <source>
        <strain evidence="2">NBRC 16418</strain>
    </source>
</reference>
<proteinExistence type="predicted"/>
<accession>A0A8J4A3D8</accession>
<keyword evidence="1" id="KW-1133">Transmembrane helix</keyword>
<comment type="caution">
    <text evidence="2">The sequence shown here is derived from an EMBL/GenBank/DDBJ whole genome shotgun (WGS) entry which is preliminary data.</text>
</comment>
<keyword evidence="1" id="KW-0812">Transmembrane</keyword>
<keyword evidence="3" id="KW-1185">Reference proteome</keyword>
<sequence>MGDDTDKMQGARLLITSSALLAAAAALGIAGIGLATVAVGAIARRRINRMEVPPSELARRQWRQARAAVRAGAGAWRRNGGELLVSDVGAPLPAGREAAVSS</sequence>
<evidence type="ECO:0000256" key="1">
    <source>
        <dbReference type="SAM" id="Phobius"/>
    </source>
</evidence>
<keyword evidence="1" id="KW-0472">Membrane</keyword>
<evidence type="ECO:0000313" key="2">
    <source>
        <dbReference type="EMBL" id="GIJ72605.1"/>
    </source>
</evidence>
<evidence type="ECO:0000313" key="3">
    <source>
        <dbReference type="Proteomes" id="UP000635606"/>
    </source>
</evidence>
<name>A0A8J4A3D8_9ACTN</name>
<dbReference type="AlphaFoldDB" id="A0A8J4A3D8"/>
<dbReference type="EMBL" id="BOPH01000102">
    <property type="protein sequence ID" value="GIJ72605.1"/>
    <property type="molecule type" value="Genomic_DNA"/>
</dbReference>
<dbReference type="RefSeq" id="WP_203932452.1">
    <property type="nucleotide sequence ID" value="NZ_BOPH01000102.1"/>
</dbReference>
<feature type="transmembrane region" description="Helical" evidence="1">
    <location>
        <begin position="20"/>
        <end position="43"/>
    </location>
</feature>